<dbReference type="InterPro" id="IPR005145">
    <property type="entry name" value="Sua5_C"/>
</dbReference>
<evidence type="ECO:0000256" key="8">
    <source>
        <dbReference type="ARBA" id="ARBA00022695"/>
    </source>
</evidence>
<keyword evidence="6 13" id="KW-0808">Transferase</keyword>
<feature type="binding site" evidence="14">
    <location>
        <position position="142"/>
    </location>
    <ligand>
        <name>L-threonine</name>
        <dbReference type="ChEBI" id="CHEBI:57926"/>
    </ligand>
</feature>
<sequence length="351" mass="37988">MIATKTIFAARDFDGAVREAAEELGRGGLVVFPTETVYGLGANALDAYAVAQIFKAKGRPQDNPLIVHIADYSQLDGVAAEVNDIARALMDAFWPGPLSIILKKSPQIPYEVSAGLETVAVRMPKNDIARAIIALAGVPVAAPSANTSGKPSPTLAMHAYEDLCGRVSLVIDGGPCEVGVESTVVDVTGEIPVVLRPGDITPEMIRAVTGRVKIHSSVTGELKEDEVCASPGMKYKHYSPRANVVVFTGDKKEVAKKINFRYHIDCTQGKKAVVMCLDDCEPFYQDCETVLLGRDAQDAEAALFRTLREIDERNFDAVYFHAQEQKMGLAVMNRIIRAAGHEIVSVMEEKV</sequence>
<dbReference type="FunFam" id="3.90.870.10:FF:000009">
    <property type="entry name" value="Threonylcarbamoyl-AMP synthase, putative"/>
    <property type="match status" value="1"/>
</dbReference>
<dbReference type="InterPro" id="IPR050156">
    <property type="entry name" value="TC-AMP_synthase_SUA5"/>
</dbReference>
<evidence type="ECO:0000256" key="2">
    <source>
        <dbReference type="ARBA" id="ARBA00007663"/>
    </source>
</evidence>
<proteinExistence type="inferred from homology"/>
<feature type="binding site" evidence="14">
    <location>
        <position position="196"/>
    </location>
    <ligand>
        <name>ATP</name>
        <dbReference type="ChEBI" id="CHEBI:30616"/>
    </ligand>
</feature>
<gene>
    <name evidence="16" type="ORF">CHK_2342</name>
</gene>
<dbReference type="Pfam" id="PF01300">
    <property type="entry name" value="Sua5_yciO_yrdC"/>
    <property type="match status" value="1"/>
</dbReference>
<keyword evidence="17" id="KW-1185">Reference proteome</keyword>
<dbReference type="Pfam" id="PF03481">
    <property type="entry name" value="Sua5_C"/>
    <property type="match status" value="1"/>
</dbReference>
<protein>
    <recommendedName>
        <fullName evidence="4 13">Threonylcarbamoyl-AMP synthase</fullName>
        <shortName evidence="13">TC-AMP synthase</shortName>
        <ecNumber evidence="3 13">2.7.7.87</ecNumber>
    </recommendedName>
    <alternativeName>
        <fullName evidence="11 13">L-threonylcarbamoyladenylate synthase</fullName>
    </alternativeName>
</protein>
<dbReference type="GO" id="GO:0006450">
    <property type="term" value="P:regulation of translational fidelity"/>
    <property type="evidence" value="ECO:0007669"/>
    <property type="project" value="TreeGrafter"/>
</dbReference>
<dbReference type="PIRSF" id="PIRSF004930">
    <property type="entry name" value="Tln_factor_SUA5"/>
    <property type="match status" value="1"/>
</dbReference>
<evidence type="ECO:0000256" key="6">
    <source>
        <dbReference type="ARBA" id="ARBA00022679"/>
    </source>
</evidence>
<dbReference type="Proteomes" id="UP000034076">
    <property type="component" value="Unassembled WGS sequence"/>
</dbReference>
<comment type="function">
    <text evidence="13">Required for the formation of a threonylcarbamoyl group on adenosine at position 37 (t(6)A37) in tRNAs that read codons beginning with adenine.</text>
</comment>
<feature type="binding site" evidence="14">
    <location>
        <position position="36"/>
    </location>
    <ligand>
        <name>L-threonine</name>
        <dbReference type="ChEBI" id="CHEBI:57926"/>
    </ligand>
</feature>
<dbReference type="GO" id="GO:0003725">
    <property type="term" value="F:double-stranded RNA binding"/>
    <property type="evidence" value="ECO:0007669"/>
    <property type="project" value="UniProtKB-UniRule"/>
</dbReference>
<dbReference type="PATRIC" id="fig|270498.16.peg.2095"/>
<feature type="binding site" evidence="14">
    <location>
        <position position="59"/>
    </location>
    <ligand>
        <name>ATP</name>
        <dbReference type="ChEBI" id="CHEBI:30616"/>
    </ligand>
</feature>
<evidence type="ECO:0000256" key="13">
    <source>
        <dbReference type="PIRNR" id="PIRNR004930"/>
    </source>
</evidence>
<feature type="binding site" evidence="14">
    <location>
        <position position="182"/>
    </location>
    <ligand>
        <name>L-threonine</name>
        <dbReference type="ChEBI" id="CHEBI:57926"/>
    </ligand>
</feature>
<dbReference type="STRING" id="270498.CHK_2342"/>
<dbReference type="InterPro" id="IPR006070">
    <property type="entry name" value="Sua5-like_dom"/>
</dbReference>
<dbReference type="PANTHER" id="PTHR17490">
    <property type="entry name" value="SUA5"/>
    <property type="match status" value="1"/>
</dbReference>
<evidence type="ECO:0000256" key="4">
    <source>
        <dbReference type="ARBA" id="ARBA00015492"/>
    </source>
</evidence>
<comment type="catalytic activity">
    <reaction evidence="12 13">
        <text>L-threonine + hydrogencarbonate + ATP = L-threonylcarbamoyladenylate + diphosphate + H2O</text>
        <dbReference type="Rhea" id="RHEA:36407"/>
        <dbReference type="ChEBI" id="CHEBI:15377"/>
        <dbReference type="ChEBI" id="CHEBI:17544"/>
        <dbReference type="ChEBI" id="CHEBI:30616"/>
        <dbReference type="ChEBI" id="CHEBI:33019"/>
        <dbReference type="ChEBI" id="CHEBI:57926"/>
        <dbReference type="ChEBI" id="CHEBI:73682"/>
        <dbReference type="EC" id="2.7.7.87"/>
    </reaction>
</comment>
<dbReference type="RefSeq" id="WP_046444144.1">
    <property type="nucleotide sequence ID" value="NZ_LAYJ01000112.1"/>
</dbReference>
<keyword evidence="10 13" id="KW-0067">ATP-binding</keyword>
<evidence type="ECO:0000256" key="9">
    <source>
        <dbReference type="ARBA" id="ARBA00022741"/>
    </source>
</evidence>
<evidence type="ECO:0000259" key="15">
    <source>
        <dbReference type="PROSITE" id="PS51163"/>
    </source>
</evidence>
<dbReference type="Gene3D" id="3.90.870.10">
    <property type="entry name" value="DHBP synthase"/>
    <property type="match status" value="1"/>
</dbReference>
<evidence type="ECO:0000256" key="5">
    <source>
        <dbReference type="ARBA" id="ARBA00022490"/>
    </source>
</evidence>
<dbReference type="SUPFAM" id="SSF55821">
    <property type="entry name" value="YrdC/RibB"/>
    <property type="match status" value="1"/>
</dbReference>
<organism evidence="16 17">
    <name type="scientific">Christensenella hongkongensis</name>
    <dbReference type="NCBI Taxonomy" id="270498"/>
    <lineage>
        <taxon>Bacteria</taxon>
        <taxon>Bacillati</taxon>
        <taxon>Bacillota</taxon>
        <taxon>Clostridia</taxon>
        <taxon>Christensenellales</taxon>
        <taxon>Christensenellaceae</taxon>
        <taxon>Christensenella</taxon>
    </lineage>
</organism>
<evidence type="ECO:0000256" key="11">
    <source>
        <dbReference type="ARBA" id="ARBA00029774"/>
    </source>
</evidence>
<accession>A0A0M2NCN1</accession>
<keyword evidence="7 13" id="KW-0819">tRNA processing</keyword>
<comment type="subcellular location">
    <subcellularLocation>
        <location evidence="1 13">Cytoplasm</location>
    </subcellularLocation>
</comment>
<dbReference type="PROSITE" id="PS51163">
    <property type="entry name" value="YRDC"/>
    <property type="match status" value="1"/>
</dbReference>
<evidence type="ECO:0000256" key="10">
    <source>
        <dbReference type="ARBA" id="ARBA00022840"/>
    </source>
</evidence>
<dbReference type="GO" id="GO:0005524">
    <property type="term" value="F:ATP binding"/>
    <property type="evidence" value="ECO:0007669"/>
    <property type="project" value="UniProtKB-UniRule"/>
</dbReference>
<comment type="caution">
    <text evidence="16">The sequence shown here is derived from an EMBL/GenBank/DDBJ whole genome shotgun (WGS) entry which is preliminary data.</text>
</comment>
<reference evidence="16 17" key="1">
    <citation type="submission" date="2015-04" db="EMBL/GenBank/DDBJ databases">
        <title>Draft genome sequence of bacteremic isolate Catabacter hongkongensis type strain HKU16T.</title>
        <authorList>
            <person name="Lau S.K."/>
            <person name="Teng J.L."/>
            <person name="Huang Y."/>
            <person name="Curreem S.O."/>
            <person name="Tsui S.K."/>
            <person name="Woo P.C."/>
        </authorList>
    </citation>
    <scope>NUCLEOTIDE SEQUENCE [LARGE SCALE GENOMIC DNA]</scope>
    <source>
        <strain evidence="16 17">HKU16</strain>
    </source>
</reference>
<comment type="similarity">
    <text evidence="2 13">Belongs to the SUA5 family.</text>
</comment>
<dbReference type="NCBIfam" id="TIGR00057">
    <property type="entry name" value="L-threonylcarbamoyladenylate synthase"/>
    <property type="match status" value="1"/>
</dbReference>
<feature type="binding site" evidence="14">
    <location>
        <position position="144"/>
    </location>
    <ligand>
        <name>ATP</name>
        <dbReference type="ChEBI" id="CHEBI:30616"/>
    </ligand>
</feature>
<dbReference type="Gene3D" id="3.40.50.11030">
    <property type="entry name" value="Threonylcarbamoyl-AMP synthase, C-terminal domain"/>
    <property type="match status" value="1"/>
</dbReference>
<dbReference type="InterPro" id="IPR017945">
    <property type="entry name" value="DHBP_synth_RibB-like_a/b_dom"/>
</dbReference>
<feature type="binding site" evidence="14">
    <location>
        <position position="68"/>
    </location>
    <ligand>
        <name>L-threonine</name>
        <dbReference type="ChEBI" id="CHEBI:57926"/>
    </ligand>
</feature>
<name>A0A0M2NCN1_9FIRM</name>
<feature type="binding site" evidence="14">
    <location>
        <position position="118"/>
    </location>
    <ligand>
        <name>ATP</name>
        <dbReference type="ChEBI" id="CHEBI:30616"/>
    </ligand>
</feature>
<evidence type="ECO:0000256" key="7">
    <source>
        <dbReference type="ARBA" id="ARBA00022694"/>
    </source>
</evidence>
<feature type="binding site" evidence="14">
    <location>
        <position position="122"/>
    </location>
    <ligand>
        <name>L-threonine</name>
        <dbReference type="ChEBI" id="CHEBI:57926"/>
    </ligand>
</feature>
<dbReference type="GO" id="GO:0061710">
    <property type="term" value="F:L-threonylcarbamoyladenylate synthase"/>
    <property type="evidence" value="ECO:0007669"/>
    <property type="project" value="UniProtKB-EC"/>
</dbReference>
<keyword evidence="9 13" id="KW-0547">Nucleotide-binding</keyword>
<dbReference type="GO" id="GO:0000049">
    <property type="term" value="F:tRNA binding"/>
    <property type="evidence" value="ECO:0007669"/>
    <property type="project" value="TreeGrafter"/>
</dbReference>
<dbReference type="InterPro" id="IPR010923">
    <property type="entry name" value="T(6)A37_SUA5"/>
</dbReference>
<evidence type="ECO:0000256" key="14">
    <source>
        <dbReference type="PIRSR" id="PIRSR004930-1"/>
    </source>
</evidence>
<keyword evidence="8 13" id="KW-0548">Nucleotidyltransferase</keyword>
<dbReference type="InterPro" id="IPR038385">
    <property type="entry name" value="Sua5/YwlC_C"/>
</dbReference>
<dbReference type="AlphaFoldDB" id="A0A0M2NCN1"/>
<feature type="binding site" evidence="14">
    <location>
        <position position="63"/>
    </location>
    <ligand>
        <name>ATP</name>
        <dbReference type="ChEBI" id="CHEBI:30616"/>
    </ligand>
</feature>
<feature type="binding site" evidence="14">
    <location>
        <position position="152"/>
    </location>
    <ligand>
        <name>ATP</name>
        <dbReference type="ChEBI" id="CHEBI:30616"/>
    </ligand>
</feature>
<dbReference type="PANTHER" id="PTHR17490:SF16">
    <property type="entry name" value="THREONYLCARBAMOYL-AMP SYNTHASE"/>
    <property type="match status" value="1"/>
</dbReference>
<dbReference type="EMBL" id="LAYJ01000112">
    <property type="protein sequence ID" value="KKI50279.1"/>
    <property type="molecule type" value="Genomic_DNA"/>
</dbReference>
<keyword evidence="5 13" id="KW-0963">Cytoplasm</keyword>
<dbReference type="GO" id="GO:0005737">
    <property type="term" value="C:cytoplasm"/>
    <property type="evidence" value="ECO:0007669"/>
    <property type="project" value="UniProtKB-SubCell"/>
</dbReference>
<feature type="binding site" evidence="14">
    <location>
        <position position="238"/>
    </location>
    <ligand>
        <name>ATP</name>
        <dbReference type="ChEBI" id="CHEBI:30616"/>
    </ligand>
</feature>
<evidence type="ECO:0000256" key="3">
    <source>
        <dbReference type="ARBA" id="ARBA00012584"/>
    </source>
</evidence>
<dbReference type="OrthoDB" id="9814580at2"/>
<evidence type="ECO:0000256" key="12">
    <source>
        <dbReference type="ARBA" id="ARBA00048366"/>
    </source>
</evidence>
<feature type="domain" description="YrdC-like" evidence="15">
    <location>
        <begin position="14"/>
        <end position="200"/>
    </location>
</feature>
<dbReference type="GO" id="GO:0008033">
    <property type="term" value="P:tRNA processing"/>
    <property type="evidence" value="ECO:0007669"/>
    <property type="project" value="UniProtKB-KW"/>
</dbReference>
<evidence type="ECO:0000313" key="16">
    <source>
        <dbReference type="EMBL" id="KKI50279.1"/>
    </source>
</evidence>
<evidence type="ECO:0000313" key="17">
    <source>
        <dbReference type="Proteomes" id="UP000034076"/>
    </source>
</evidence>
<dbReference type="EC" id="2.7.7.87" evidence="3 13"/>
<evidence type="ECO:0000256" key="1">
    <source>
        <dbReference type="ARBA" id="ARBA00004496"/>
    </source>
</evidence>